<dbReference type="AlphaFoldDB" id="A0A133XKB9"/>
<dbReference type="CDD" id="cd00293">
    <property type="entry name" value="USP-like"/>
    <property type="match status" value="1"/>
</dbReference>
<keyword evidence="4" id="KW-1185">Reference proteome</keyword>
<evidence type="ECO:0000259" key="2">
    <source>
        <dbReference type="Pfam" id="PF00582"/>
    </source>
</evidence>
<dbReference type="InterPro" id="IPR006016">
    <property type="entry name" value="UspA"/>
</dbReference>
<dbReference type="EMBL" id="LODL01000013">
    <property type="protein sequence ID" value="KXB31356.1"/>
    <property type="molecule type" value="Genomic_DNA"/>
</dbReference>
<dbReference type="PANTHER" id="PTHR46268:SF6">
    <property type="entry name" value="UNIVERSAL STRESS PROTEIN UP12"/>
    <property type="match status" value="1"/>
</dbReference>
<name>A0A133XKB9_9RHOO</name>
<dbReference type="Pfam" id="PF00582">
    <property type="entry name" value="Usp"/>
    <property type="match status" value="1"/>
</dbReference>
<dbReference type="Proteomes" id="UP000070186">
    <property type="component" value="Unassembled WGS sequence"/>
</dbReference>
<dbReference type="PANTHER" id="PTHR46268">
    <property type="entry name" value="STRESS RESPONSE PROTEIN NHAX"/>
    <property type="match status" value="1"/>
</dbReference>
<proteinExistence type="inferred from homology"/>
<comment type="caution">
    <text evidence="3">The sequence shown here is derived from an EMBL/GenBank/DDBJ whole genome shotgun (WGS) entry which is preliminary data.</text>
</comment>
<reference evidence="3 4" key="1">
    <citation type="submission" date="2015-12" db="EMBL/GenBank/DDBJ databases">
        <title>Nitrous oxide reduction kinetics distinguish bacteria harboring typical versus atypical NosZ.</title>
        <authorList>
            <person name="Yoon S."/>
            <person name="Nissen S."/>
            <person name="Park D."/>
            <person name="Sanford R.A."/>
            <person name="Loeffler F.E."/>
        </authorList>
    </citation>
    <scope>NUCLEOTIDE SEQUENCE [LARGE SCALE GENOMIC DNA]</scope>
    <source>
        <strain evidence="3 4">ATCC BAA-841</strain>
    </source>
</reference>
<dbReference type="SUPFAM" id="SSF52402">
    <property type="entry name" value="Adenine nucleotide alpha hydrolases-like"/>
    <property type="match status" value="1"/>
</dbReference>
<dbReference type="PRINTS" id="PR01438">
    <property type="entry name" value="UNVRSLSTRESS"/>
</dbReference>
<protein>
    <recommendedName>
        <fullName evidence="2">UspA domain-containing protein</fullName>
    </recommendedName>
</protein>
<dbReference type="STRING" id="281362.AT959_06690"/>
<accession>A0A133XKB9</accession>
<evidence type="ECO:0000313" key="3">
    <source>
        <dbReference type="EMBL" id="KXB31356.1"/>
    </source>
</evidence>
<dbReference type="RefSeq" id="WP_066881925.1">
    <property type="nucleotide sequence ID" value="NZ_LODL01000013.1"/>
</dbReference>
<dbReference type="InterPro" id="IPR014729">
    <property type="entry name" value="Rossmann-like_a/b/a_fold"/>
</dbReference>
<feature type="domain" description="UspA" evidence="2">
    <location>
        <begin position="1"/>
        <end position="139"/>
    </location>
</feature>
<organism evidence="3 4">
    <name type="scientific">Dechloromonas denitrificans</name>
    <dbReference type="NCBI Taxonomy" id="281362"/>
    <lineage>
        <taxon>Bacteria</taxon>
        <taxon>Pseudomonadati</taxon>
        <taxon>Pseudomonadota</taxon>
        <taxon>Betaproteobacteria</taxon>
        <taxon>Rhodocyclales</taxon>
        <taxon>Azonexaceae</taxon>
        <taxon>Dechloromonas</taxon>
    </lineage>
</organism>
<evidence type="ECO:0000256" key="1">
    <source>
        <dbReference type="ARBA" id="ARBA00008791"/>
    </source>
</evidence>
<gene>
    <name evidence="3" type="ORF">AT959_06690</name>
</gene>
<evidence type="ECO:0000313" key="4">
    <source>
        <dbReference type="Proteomes" id="UP000070186"/>
    </source>
</evidence>
<comment type="similarity">
    <text evidence="1">Belongs to the universal stress protein A family.</text>
</comment>
<dbReference type="Gene3D" id="3.40.50.620">
    <property type="entry name" value="HUPs"/>
    <property type="match status" value="1"/>
</dbReference>
<dbReference type="InterPro" id="IPR006015">
    <property type="entry name" value="Universal_stress_UspA"/>
</dbReference>
<sequence>MRKVLLPVDGSKHSFAAARYLIDFVQMHGPLDVHVVNIEPEPHKGQAYGLEPEAIEAQLAARAKMAMNSVRHALEAAGIAHHVHVRLGDTARSIVALASELGCDSIVMGTRGLGGIAGLALGSVTRKVLQMTSVPVICVQADNP</sequence>